<sequence length="52" mass="6135">MARHAELIDEDRLEEWPELFTQECVYKIIARENVDRGLPIAAIFCDSRKMLV</sequence>
<dbReference type="SUPFAM" id="SSF54427">
    <property type="entry name" value="NTF2-like"/>
    <property type="match status" value="1"/>
</dbReference>
<dbReference type="AlphaFoldDB" id="A0A975HIN0"/>
<dbReference type="InterPro" id="IPR032710">
    <property type="entry name" value="NTF2-like_dom_sf"/>
</dbReference>
<protein>
    <submittedName>
        <fullName evidence="1">Uncharacterized protein</fullName>
    </submittedName>
</protein>
<geneLocation type="plasmid" evidence="1 2">
    <name>pIBU218</name>
</geneLocation>
<reference evidence="1" key="1">
    <citation type="submission" date="2020-07" db="EMBL/GenBank/DDBJ databases">
        <authorList>
            <person name="Camacho E."/>
        </authorList>
    </citation>
    <scope>NUCLEOTIDE SEQUENCE</scope>
    <source>
        <strain evidence="1">MPO218</strain>
        <plasmid evidence="1">pIBU218</plasmid>
    </source>
</reference>
<reference evidence="1" key="2">
    <citation type="submission" date="2021-04" db="EMBL/GenBank/DDBJ databases">
        <title>Isolation and genomic analysis of the ibuprofen-degrading bacterium Sphingomonas strain MPO218.</title>
        <authorList>
            <person name="Aulestia M."/>
            <person name="Flores A."/>
            <person name="Mangas E.L."/>
            <person name="Perez-Pulido A.J."/>
            <person name="Santero E."/>
            <person name="Camacho E.M."/>
        </authorList>
    </citation>
    <scope>NUCLEOTIDE SEQUENCE</scope>
    <source>
        <strain evidence="1">MPO218</strain>
        <plasmid evidence="1">pIBU218</plasmid>
    </source>
</reference>
<dbReference type="Gene3D" id="3.10.450.50">
    <property type="match status" value="1"/>
</dbReference>
<accession>A0A975HIN0</accession>
<organism evidence="1 2">
    <name type="scientific">Rhizorhabdus wittichii</name>
    <dbReference type="NCBI Taxonomy" id="160791"/>
    <lineage>
        <taxon>Bacteria</taxon>
        <taxon>Pseudomonadati</taxon>
        <taxon>Pseudomonadota</taxon>
        <taxon>Alphaproteobacteria</taxon>
        <taxon>Sphingomonadales</taxon>
        <taxon>Sphingomonadaceae</taxon>
        <taxon>Rhizorhabdus</taxon>
    </lineage>
</organism>
<gene>
    <name evidence="1" type="ORF">HRJ34_27660</name>
</gene>
<evidence type="ECO:0000313" key="2">
    <source>
        <dbReference type="Proteomes" id="UP000664914"/>
    </source>
</evidence>
<keyword evidence="1" id="KW-0614">Plasmid</keyword>
<proteinExistence type="predicted"/>
<evidence type="ECO:0000313" key="1">
    <source>
        <dbReference type="EMBL" id="QTH24854.1"/>
    </source>
</evidence>
<name>A0A975HIN0_9SPHN</name>
<dbReference type="Proteomes" id="UP000664914">
    <property type="component" value="Plasmid pIBU218"/>
</dbReference>
<dbReference type="EMBL" id="CP059320">
    <property type="protein sequence ID" value="QTH24854.1"/>
    <property type="molecule type" value="Genomic_DNA"/>
</dbReference>